<feature type="region of interest" description="Disordered" evidence="4">
    <location>
        <begin position="18"/>
        <end position="59"/>
    </location>
</feature>
<dbReference type="GeneID" id="14496793"/>
<evidence type="ECO:0008006" key="7">
    <source>
        <dbReference type="Google" id="ProtNLM"/>
    </source>
</evidence>
<dbReference type="OMA" id="RHRREFM"/>
<feature type="compositionally biased region" description="Polar residues" evidence="4">
    <location>
        <begin position="18"/>
        <end position="30"/>
    </location>
</feature>
<accession>I2H5N2</accession>
<dbReference type="InterPro" id="IPR001911">
    <property type="entry name" value="Ribosomal_bS21"/>
</dbReference>
<evidence type="ECO:0000256" key="4">
    <source>
        <dbReference type="SAM" id="MobiDB-lite"/>
    </source>
</evidence>
<gene>
    <name evidence="5" type="primary">TBLA0F01410</name>
    <name evidence="5" type="ORF">TBLA_0F01410</name>
</gene>
<sequence>MSLRTMLKCSRPLCQQIPSNINPLGSTTPVSSLLSNTSIPTPLTPPPSSTSKDKSQTDRQAHFQLLQTARSDALGAKLSGPMAGRTLDLPQNTSINSTGSSVGPALARLGSLLRSNNIIRDFRDQQTHIKPGKKRELRRQRTHRARFMVAFQKMLTLVNDAKRRGY</sequence>
<evidence type="ECO:0000256" key="3">
    <source>
        <dbReference type="ARBA" id="ARBA00023274"/>
    </source>
</evidence>
<protein>
    <recommendedName>
        <fullName evidence="7">Ribosomal protein S21</fullName>
    </recommendedName>
</protein>
<dbReference type="InParanoid" id="I2H5N2"/>
<dbReference type="KEGG" id="tbl:TBLA_0F01410"/>
<evidence type="ECO:0000256" key="2">
    <source>
        <dbReference type="ARBA" id="ARBA00022980"/>
    </source>
</evidence>
<comment type="similarity">
    <text evidence="1">Belongs to the bacterial ribosomal protein bS21 family.</text>
</comment>
<dbReference type="PANTHER" id="PTHR41237">
    <property type="entry name" value="37S RIBOSOMAL PROTEIN MRP21, MITOCHONDRIAL"/>
    <property type="match status" value="1"/>
</dbReference>
<dbReference type="Proteomes" id="UP000002866">
    <property type="component" value="Chromosome 6"/>
</dbReference>
<dbReference type="Pfam" id="PF01165">
    <property type="entry name" value="Ribosomal_S21"/>
    <property type="match status" value="1"/>
</dbReference>
<keyword evidence="2" id="KW-0689">Ribosomal protein</keyword>
<dbReference type="EMBL" id="HE806321">
    <property type="protein sequence ID" value="CCH61684.1"/>
    <property type="molecule type" value="Genomic_DNA"/>
</dbReference>
<dbReference type="GO" id="GO:0070124">
    <property type="term" value="P:mitochondrial translational initiation"/>
    <property type="evidence" value="ECO:0007669"/>
    <property type="project" value="TreeGrafter"/>
</dbReference>
<feature type="compositionally biased region" description="Low complexity" evidence="4">
    <location>
        <begin position="31"/>
        <end position="41"/>
    </location>
</feature>
<dbReference type="OrthoDB" id="2501249at2759"/>
<dbReference type="AlphaFoldDB" id="I2H5N2"/>
<name>I2H5N2_HENB6</name>
<dbReference type="STRING" id="1071380.I2H5N2"/>
<dbReference type="HOGENOM" id="CLU_1603851_0_0_1"/>
<proteinExistence type="inferred from homology"/>
<dbReference type="RefSeq" id="XP_004181203.1">
    <property type="nucleotide sequence ID" value="XM_004181155.1"/>
</dbReference>
<evidence type="ECO:0000256" key="1">
    <source>
        <dbReference type="ARBA" id="ARBA00006640"/>
    </source>
</evidence>
<dbReference type="InterPro" id="IPR052837">
    <property type="entry name" value="Mitoribosomal_bS21"/>
</dbReference>
<keyword evidence="3" id="KW-0687">Ribonucleoprotein</keyword>
<reference evidence="5 6" key="1">
    <citation type="journal article" date="2011" name="Proc. Natl. Acad. Sci. U.S.A.">
        <title>Evolutionary erosion of yeast sex chromosomes by mating-type switching accidents.</title>
        <authorList>
            <person name="Gordon J.L."/>
            <person name="Armisen D."/>
            <person name="Proux-Wera E."/>
            <person name="Oheigeartaigh S.S."/>
            <person name="Byrne K.P."/>
            <person name="Wolfe K.H."/>
        </authorList>
    </citation>
    <scope>NUCLEOTIDE SEQUENCE [LARGE SCALE GENOMIC DNA]</scope>
    <source>
        <strain evidence="6">ATCC 34711 / CBS 6284 / DSM 70876 / NBRC 10599 / NRRL Y-10934 / UCD 77-7</strain>
    </source>
</reference>
<organism evidence="5 6">
    <name type="scientific">Henningerozyma blattae (strain ATCC 34711 / CBS 6284 / DSM 70876 / NBRC 10599 / NRRL Y-10934 / UCD 77-7)</name>
    <name type="common">Yeast</name>
    <name type="synonym">Tetrapisispora blattae</name>
    <dbReference type="NCBI Taxonomy" id="1071380"/>
    <lineage>
        <taxon>Eukaryota</taxon>
        <taxon>Fungi</taxon>
        <taxon>Dikarya</taxon>
        <taxon>Ascomycota</taxon>
        <taxon>Saccharomycotina</taxon>
        <taxon>Saccharomycetes</taxon>
        <taxon>Saccharomycetales</taxon>
        <taxon>Saccharomycetaceae</taxon>
        <taxon>Henningerozyma</taxon>
    </lineage>
</organism>
<evidence type="ECO:0000313" key="6">
    <source>
        <dbReference type="Proteomes" id="UP000002866"/>
    </source>
</evidence>
<evidence type="ECO:0000313" key="5">
    <source>
        <dbReference type="EMBL" id="CCH61684.1"/>
    </source>
</evidence>
<keyword evidence="6" id="KW-1185">Reference proteome</keyword>
<dbReference type="GO" id="GO:0003735">
    <property type="term" value="F:structural constituent of ribosome"/>
    <property type="evidence" value="ECO:0007669"/>
    <property type="project" value="InterPro"/>
</dbReference>
<dbReference type="PANTHER" id="PTHR41237:SF1">
    <property type="entry name" value="SMALL RIBOSOMAL SUBUNIT PROTEIN BS21M"/>
    <property type="match status" value="1"/>
</dbReference>
<dbReference type="GO" id="GO:0005763">
    <property type="term" value="C:mitochondrial small ribosomal subunit"/>
    <property type="evidence" value="ECO:0007669"/>
    <property type="project" value="TreeGrafter"/>
</dbReference>